<keyword evidence="3" id="KW-1185">Reference proteome</keyword>
<feature type="transmembrane region" description="Helical" evidence="1">
    <location>
        <begin position="86"/>
        <end position="108"/>
    </location>
</feature>
<comment type="caution">
    <text evidence="2">The sequence shown here is derived from an EMBL/GenBank/DDBJ whole genome shotgun (WGS) entry which is preliminary data.</text>
</comment>
<evidence type="ECO:0008006" key="4">
    <source>
        <dbReference type="Google" id="ProtNLM"/>
    </source>
</evidence>
<keyword evidence="1" id="KW-0812">Transmembrane</keyword>
<feature type="transmembrane region" description="Helical" evidence="1">
    <location>
        <begin position="54"/>
        <end position="74"/>
    </location>
</feature>
<accession>A0ABT3N0H9</accession>
<evidence type="ECO:0000256" key="1">
    <source>
        <dbReference type="SAM" id="Phobius"/>
    </source>
</evidence>
<proteinExistence type="predicted"/>
<organism evidence="2 3">
    <name type="scientific">Endozoicomonas gorgoniicola</name>
    <dbReference type="NCBI Taxonomy" id="1234144"/>
    <lineage>
        <taxon>Bacteria</taxon>
        <taxon>Pseudomonadati</taxon>
        <taxon>Pseudomonadota</taxon>
        <taxon>Gammaproteobacteria</taxon>
        <taxon>Oceanospirillales</taxon>
        <taxon>Endozoicomonadaceae</taxon>
        <taxon>Endozoicomonas</taxon>
    </lineage>
</organism>
<dbReference type="SUPFAM" id="SSF103473">
    <property type="entry name" value="MFS general substrate transporter"/>
    <property type="match status" value="1"/>
</dbReference>
<dbReference type="RefSeq" id="WP_262564924.1">
    <property type="nucleotide sequence ID" value="NZ_JAPFCC010000001.1"/>
</dbReference>
<dbReference type="InterPro" id="IPR036259">
    <property type="entry name" value="MFS_trans_sf"/>
</dbReference>
<evidence type="ECO:0000313" key="2">
    <source>
        <dbReference type="EMBL" id="MCW7555143.1"/>
    </source>
</evidence>
<feature type="transmembrane region" description="Helical" evidence="1">
    <location>
        <begin position="28"/>
        <end position="47"/>
    </location>
</feature>
<name>A0ABT3N0H9_9GAMM</name>
<dbReference type="Proteomes" id="UP001209854">
    <property type="component" value="Unassembled WGS sequence"/>
</dbReference>
<evidence type="ECO:0000313" key="3">
    <source>
        <dbReference type="Proteomes" id="UP001209854"/>
    </source>
</evidence>
<keyword evidence="1" id="KW-0472">Membrane</keyword>
<dbReference type="EMBL" id="JAPFCC010000001">
    <property type="protein sequence ID" value="MCW7555143.1"/>
    <property type="molecule type" value="Genomic_DNA"/>
</dbReference>
<dbReference type="Gene3D" id="1.20.1250.20">
    <property type="entry name" value="MFS general substrate transporter like domains"/>
    <property type="match status" value="1"/>
</dbReference>
<keyword evidence="1" id="KW-1133">Transmembrane helix</keyword>
<reference evidence="2 3" key="1">
    <citation type="submission" date="2022-10" db="EMBL/GenBank/DDBJ databases">
        <title>High-quality genome sequences of two octocoral-associated bacteria, Endozoicomonas euniceicola EF212 and Endozoicomonas gorgoniicola PS125.</title>
        <authorList>
            <person name="Chiou Y.-J."/>
            <person name="Chen Y.-H."/>
        </authorList>
    </citation>
    <scope>NUCLEOTIDE SEQUENCE [LARGE SCALE GENOMIC DNA]</scope>
    <source>
        <strain evidence="2 3">PS125</strain>
    </source>
</reference>
<gene>
    <name evidence="2" type="ORF">NX722_21450</name>
</gene>
<protein>
    <recommendedName>
        <fullName evidence="4">MFS transporter</fullName>
    </recommendedName>
</protein>
<sequence length="139" mass="15276">MLVYMRAMFYDQMIDGMGITNTEFGNKIGLYGLTSIAFYFFGGIVADKFSSRKVLVFSYLITALGGMVIILSFMRSYAIKPIFAPLLGIIAEYILYNQAGFIAGFVLCGSCKRSHPGTHIAPAKINKFAPLSNARMTSV</sequence>